<dbReference type="InterPro" id="IPR029044">
    <property type="entry name" value="Nucleotide-diphossugar_trans"/>
</dbReference>
<proteinExistence type="predicted"/>
<dbReference type="Gene3D" id="3.90.550.10">
    <property type="entry name" value="Spore Coat Polysaccharide Biosynthesis Protein SpsA, Chain A"/>
    <property type="match status" value="1"/>
</dbReference>
<evidence type="ECO:0000256" key="1">
    <source>
        <dbReference type="ARBA" id="ARBA00022679"/>
    </source>
</evidence>
<evidence type="ECO:0000313" key="3">
    <source>
        <dbReference type="EMBL" id="ALO48924.1"/>
    </source>
</evidence>
<keyword evidence="4" id="KW-1185">Reference proteome</keyword>
<dbReference type="Pfam" id="PF02709">
    <property type="entry name" value="Glyco_transf_7C"/>
    <property type="match status" value="1"/>
</dbReference>
<evidence type="ECO:0000259" key="2">
    <source>
        <dbReference type="Pfam" id="PF02709"/>
    </source>
</evidence>
<dbReference type="OrthoDB" id="7295299at2"/>
<evidence type="ECO:0000313" key="4">
    <source>
        <dbReference type="Proteomes" id="UP000056252"/>
    </source>
</evidence>
<organism evidence="3 4">
    <name type="scientific">Hoylesella enoeca</name>
    <dbReference type="NCBI Taxonomy" id="76123"/>
    <lineage>
        <taxon>Bacteria</taxon>
        <taxon>Pseudomonadati</taxon>
        <taxon>Bacteroidota</taxon>
        <taxon>Bacteroidia</taxon>
        <taxon>Bacteroidales</taxon>
        <taxon>Prevotellaceae</taxon>
        <taxon>Hoylesella</taxon>
    </lineage>
</organism>
<protein>
    <recommendedName>
        <fullName evidence="2">Galactosyltransferase C-terminal domain-containing protein</fullName>
    </recommendedName>
</protein>
<dbReference type="EMBL" id="CP013195">
    <property type="protein sequence ID" value="ALO48924.1"/>
    <property type="molecule type" value="Genomic_DNA"/>
</dbReference>
<name>A0A0S2KKW0_9BACT</name>
<feature type="domain" description="Galactosyltransferase C-terminal" evidence="2">
    <location>
        <begin position="150"/>
        <end position="215"/>
    </location>
</feature>
<dbReference type="AlphaFoldDB" id="A0A0S2KKW0"/>
<reference evidence="4" key="1">
    <citation type="submission" date="2015-11" db="EMBL/GenBank/DDBJ databases">
        <authorList>
            <person name="Holder M.E."/>
            <person name="Ajami N.J."/>
            <person name="Petrosino J.F."/>
        </authorList>
    </citation>
    <scope>NUCLEOTIDE SEQUENCE [LARGE SCALE GENOMIC DNA]</scope>
    <source>
        <strain evidence="4">F0113</strain>
    </source>
</reference>
<accession>A0A0S2KKW0</accession>
<dbReference type="Proteomes" id="UP000056252">
    <property type="component" value="Chromosome"/>
</dbReference>
<dbReference type="KEGG" id="peo:AS203_07405"/>
<gene>
    <name evidence="3" type="ORF">AS203_07405</name>
</gene>
<dbReference type="RefSeq" id="WP_025066205.1">
    <property type="nucleotide sequence ID" value="NZ_CP013195.1"/>
</dbReference>
<dbReference type="STRING" id="76123.AS203_07405"/>
<sequence length="258" mass="30159">MDLTSEFTIVIPVRIDCKERKENLDAVLFSLLNTTNAFIILLEADTEQHYHREEKSDRLEQIFVQDDNPIFHRTHYLNRLLNLSKTNIVGIWDTDVILPTTQIKKAVIAIKNGITLCYPYNGQCLFLNPEQSDSAKKNIVSFLDNKDFDKMDIFSMGRPSVGGAFVINKERYLKVGGENENLYGWGPEDAERLKRMEILEEPTQRIKGPLFHLYHPRGINSTIGYDERSKRNVQEFVEICKMNSDQLKKYINKWRWKQ</sequence>
<keyword evidence="1" id="KW-0808">Transferase</keyword>
<dbReference type="SUPFAM" id="SSF53448">
    <property type="entry name" value="Nucleotide-diphospho-sugar transferases"/>
    <property type="match status" value="1"/>
</dbReference>
<dbReference type="InterPro" id="IPR027791">
    <property type="entry name" value="Galactosyl_T_C"/>
</dbReference>
<dbReference type="GO" id="GO:0016740">
    <property type="term" value="F:transferase activity"/>
    <property type="evidence" value="ECO:0007669"/>
    <property type="project" value="UniProtKB-KW"/>
</dbReference>